<evidence type="ECO:0000256" key="5">
    <source>
        <dbReference type="SAM" id="MobiDB-lite"/>
    </source>
</evidence>
<sequence>PRLRQPSEAQIQRPTRRSLNANSEETQSGARTWGAPLGAGLLGSAALAVGASSARRGRQARRQQATFRRATITSIMDQPSEAEVDDMYSTEENTALVKKTSVLVFGATGTLGRQVVRQMLNAGYSVRCVIRNRADRQFTFLVDWGATVVEGALNRPETIPGCLVGIHTVVDCATARPEESIYDCDWDGKKNLIQCCEKMKIQRYLFMSIKDCDKFQTVPLMKIKHLTEKFLKKSKLRYTILRHSGFMQPLVSQYACSVLDDQKVWGDDGQSPGIAYIDSQDCARMLLAAASKERTIGQTITITGPKVWSTQEVIALCEKLSGKKADVNSVSTILLQLTQGAAGCFEWSIDIAERLRFVEVNQQKAAGTEDAMSDDTYRTLSMDKGSTRELEDYIGEYYRRVFKKLTKGKYEPEDGEVEREKAESEAKLKMALNQDTADNLPAGQPAEDDVTIVYQRNIAERLQNFFEDRKLAEMESQNNTWFGLTPLSEVFNGRAAMMGFSLGLFTEWATEINVAKQIDQLIAIASPVGAQ</sequence>
<feature type="compositionally biased region" description="Polar residues" evidence="5">
    <location>
        <begin position="7"/>
        <end position="30"/>
    </location>
</feature>
<dbReference type="CDD" id="cd05243">
    <property type="entry name" value="SDR_a5"/>
    <property type="match status" value="1"/>
</dbReference>
<evidence type="ECO:0000259" key="6">
    <source>
        <dbReference type="Pfam" id="PF05368"/>
    </source>
</evidence>
<feature type="region of interest" description="Disordered" evidence="5">
    <location>
        <begin position="1"/>
        <end position="34"/>
    </location>
</feature>
<dbReference type="InterPro" id="IPR008030">
    <property type="entry name" value="NmrA-like"/>
</dbReference>
<dbReference type="PANTHER" id="PTHR47128:SF2">
    <property type="entry name" value="PROTEIN HIGH CHLOROPHYLL FLUORESCENCE PHENOTYPE 244, CHLOROPLASTIC"/>
    <property type="match status" value="1"/>
</dbReference>
<evidence type="ECO:0000256" key="1">
    <source>
        <dbReference type="ARBA" id="ARBA00004474"/>
    </source>
</evidence>
<accession>A0A813KXU2</accession>
<dbReference type="EMBL" id="CAJNNW010032762">
    <property type="protein sequence ID" value="CAE8715333.1"/>
    <property type="molecule type" value="Genomic_DNA"/>
</dbReference>
<evidence type="ECO:0000313" key="8">
    <source>
        <dbReference type="Proteomes" id="UP000626109"/>
    </source>
</evidence>
<dbReference type="Gene3D" id="3.40.50.720">
    <property type="entry name" value="NAD(P)-binding Rossmann-like Domain"/>
    <property type="match status" value="1"/>
</dbReference>
<dbReference type="SUPFAM" id="SSF103511">
    <property type="entry name" value="Chlorophyll a-b binding protein"/>
    <property type="match status" value="1"/>
</dbReference>
<dbReference type="GO" id="GO:0015979">
    <property type="term" value="P:photosynthesis"/>
    <property type="evidence" value="ECO:0007669"/>
    <property type="project" value="UniProtKB-KW"/>
</dbReference>
<gene>
    <name evidence="7" type="ORF">PGLA2088_LOCUS38477</name>
</gene>
<dbReference type="AlphaFoldDB" id="A0A813KXU2"/>
<evidence type="ECO:0000313" key="7">
    <source>
        <dbReference type="EMBL" id="CAE8715333.1"/>
    </source>
</evidence>
<evidence type="ECO:0000256" key="3">
    <source>
        <dbReference type="ARBA" id="ARBA00022640"/>
    </source>
</evidence>
<dbReference type="InterPro" id="IPR036291">
    <property type="entry name" value="NAD(P)-bd_dom_sf"/>
</dbReference>
<feature type="domain" description="NmrA-like" evidence="6">
    <location>
        <begin position="99"/>
        <end position="333"/>
    </location>
</feature>
<feature type="non-terminal residue" evidence="7">
    <location>
        <position position="1"/>
    </location>
</feature>
<protein>
    <recommendedName>
        <fullName evidence="6">NmrA-like domain-containing protein</fullName>
    </recommendedName>
</protein>
<dbReference type="GO" id="GO:0009523">
    <property type="term" value="C:photosystem II"/>
    <property type="evidence" value="ECO:0007669"/>
    <property type="project" value="UniProtKB-KW"/>
</dbReference>
<comment type="subcellular location">
    <subcellularLocation>
        <location evidence="1">Plastid</location>
    </subcellularLocation>
</comment>
<proteinExistence type="predicted"/>
<evidence type="ECO:0000256" key="4">
    <source>
        <dbReference type="ARBA" id="ARBA00023276"/>
    </source>
</evidence>
<dbReference type="GO" id="GO:0009536">
    <property type="term" value="C:plastid"/>
    <property type="evidence" value="ECO:0007669"/>
    <property type="project" value="UniProtKB-SubCell"/>
</dbReference>
<keyword evidence="4" id="KW-0604">Photosystem II</keyword>
<dbReference type="InterPro" id="IPR044256">
    <property type="entry name" value="HCF244-like"/>
</dbReference>
<organism evidence="7 8">
    <name type="scientific">Polarella glacialis</name>
    <name type="common">Dinoflagellate</name>
    <dbReference type="NCBI Taxonomy" id="89957"/>
    <lineage>
        <taxon>Eukaryota</taxon>
        <taxon>Sar</taxon>
        <taxon>Alveolata</taxon>
        <taxon>Dinophyceae</taxon>
        <taxon>Suessiales</taxon>
        <taxon>Suessiaceae</taxon>
        <taxon>Polarella</taxon>
    </lineage>
</organism>
<dbReference type="PANTHER" id="PTHR47128">
    <property type="match status" value="1"/>
</dbReference>
<dbReference type="SUPFAM" id="SSF51735">
    <property type="entry name" value="NAD(P)-binding Rossmann-fold domains"/>
    <property type="match status" value="1"/>
</dbReference>
<reference evidence="7" key="1">
    <citation type="submission" date="2021-02" db="EMBL/GenBank/DDBJ databases">
        <authorList>
            <person name="Dougan E. K."/>
            <person name="Rhodes N."/>
            <person name="Thang M."/>
            <person name="Chan C."/>
        </authorList>
    </citation>
    <scope>NUCLEOTIDE SEQUENCE</scope>
</reference>
<comment type="caution">
    <text evidence="7">The sequence shown here is derived from an EMBL/GenBank/DDBJ whole genome shotgun (WGS) entry which is preliminary data.</text>
</comment>
<evidence type="ECO:0000256" key="2">
    <source>
        <dbReference type="ARBA" id="ARBA00022531"/>
    </source>
</evidence>
<keyword evidence="2" id="KW-0602">Photosynthesis</keyword>
<keyword evidence="3" id="KW-0934">Plastid</keyword>
<dbReference type="Proteomes" id="UP000626109">
    <property type="component" value="Unassembled WGS sequence"/>
</dbReference>
<name>A0A813KXU2_POLGL</name>
<dbReference type="Pfam" id="PF05368">
    <property type="entry name" value="NmrA"/>
    <property type="match status" value="1"/>
</dbReference>